<evidence type="ECO:0000256" key="9">
    <source>
        <dbReference type="ARBA" id="ARBA00023306"/>
    </source>
</evidence>
<name>A0A081BIC4_9LACO</name>
<comment type="subunit">
    <text evidence="10">Forms a cyclic heterotetrameric complex composed of two molecules of XerC and two molecules of XerD.</text>
</comment>
<dbReference type="GO" id="GO:0003677">
    <property type="term" value="F:DNA binding"/>
    <property type="evidence" value="ECO:0007669"/>
    <property type="project" value="UniProtKB-UniRule"/>
</dbReference>
<evidence type="ECO:0000256" key="8">
    <source>
        <dbReference type="ARBA" id="ARBA00023172"/>
    </source>
</evidence>
<dbReference type="HAMAP" id="MF_01808">
    <property type="entry name" value="Recomb_XerC_XerD"/>
    <property type="match status" value="1"/>
</dbReference>
<evidence type="ECO:0000256" key="10">
    <source>
        <dbReference type="HAMAP-Rule" id="MF_01808"/>
    </source>
</evidence>
<feature type="domain" description="Tyr recombinase" evidence="12">
    <location>
        <begin position="107"/>
        <end position="294"/>
    </location>
</feature>
<organism evidence="14 15">
    <name type="scientific">Secundilactobacillus oryzae JCM 18671</name>
    <dbReference type="NCBI Taxonomy" id="1291743"/>
    <lineage>
        <taxon>Bacteria</taxon>
        <taxon>Bacillati</taxon>
        <taxon>Bacillota</taxon>
        <taxon>Bacilli</taxon>
        <taxon>Lactobacillales</taxon>
        <taxon>Lactobacillaceae</taxon>
        <taxon>Secundilactobacillus</taxon>
    </lineage>
</organism>
<dbReference type="InterPro" id="IPR002104">
    <property type="entry name" value="Integrase_catalytic"/>
</dbReference>
<keyword evidence="8 10" id="KW-0233">DNA recombination</keyword>
<feature type="active site" evidence="10">
    <location>
        <position position="173"/>
    </location>
</feature>
<evidence type="ECO:0000256" key="11">
    <source>
        <dbReference type="NCBIfam" id="TIGR02224"/>
    </source>
</evidence>
<dbReference type="NCBIfam" id="TIGR02224">
    <property type="entry name" value="recomb_XerC"/>
    <property type="match status" value="1"/>
</dbReference>
<evidence type="ECO:0000256" key="1">
    <source>
        <dbReference type="ARBA" id="ARBA00004496"/>
    </source>
</evidence>
<gene>
    <name evidence="10" type="primary">xerC</name>
    <name evidence="14" type="ORF">LOSG293_120290</name>
</gene>
<feature type="active site" evidence="10">
    <location>
        <position position="149"/>
    </location>
</feature>
<dbReference type="GO" id="GO:0009037">
    <property type="term" value="F:tyrosine-based site-specific recombinase activity"/>
    <property type="evidence" value="ECO:0007669"/>
    <property type="project" value="UniProtKB-UniRule"/>
</dbReference>
<keyword evidence="15" id="KW-1185">Reference proteome</keyword>
<evidence type="ECO:0000256" key="6">
    <source>
        <dbReference type="ARBA" id="ARBA00022908"/>
    </source>
</evidence>
<comment type="caution">
    <text evidence="14">The sequence shown here is derived from an EMBL/GenBank/DDBJ whole genome shotgun (WGS) entry which is preliminary data.</text>
</comment>
<dbReference type="InterPro" id="IPR013762">
    <property type="entry name" value="Integrase-like_cat_sf"/>
</dbReference>
<keyword evidence="3 10" id="KW-0963">Cytoplasm</keyword>
<protein>
    <recommendedName>
        <fullName evidence="10 11">Tyrosine recombinase XerC</fullName>
    </recommendedName>
</protein>
<dbReference type="PROSITE" id="PS51898">
    <property type="entry name" value="TYR_RECOMBINASE"/>
    <property type="match status" value="1"/>
</dbReference>
<evidence type="ECO:0000256" key="7">
    <source>
        <dbReference type="ARBA" id="ARBA00023125"/>
    </source>
</evidence>
<dbReference type="NCBIfam" id="NF040815">
    <property type="entry name" value="recomb_XerA_Arch"/>
    <property type="match status" value="1"/>
</dbReference>
<evidence type="ECO:0000256" key="5">
    <source>
        <dbReference type="ARBA" id="ARBA00022829"/>
    </source>
</evidence>
<dbReference type="NCBIfam" id="NF001399">
    <property type="entry name" value="PRK00283.1"/>
    <property type="match status" value="1"/>
</dbReference>
<evidence type="ECO:0000256" key="3">
    <source>
        <dbReference type="ARBA" id="ARBA00022490"/>
    </source>
</evidence>
<dbReference type="InterPro" id="IPR044068">
    <property type="entry name" value="CB"/>
</dbReference>
<feature type="active site" description="O-(3'-phospho-DNA)-tyrosine intermediate" evidence="10">
    <location>
        <position position="281"/>
    </location>
</feature>
<evidence type="ECO:0000313" key="15">
    <source>
        <dbReference type="Proteomes" id="UP000028700"/>
    </source>
</evidence>
<dbReference type="CDD" id="cd00798">
    <property type="entry name" value="INT_XerDC_C"/>
    <property type="match status" value="1"/>
</dbReference>
<dbReference type="PROSITE" id="PS51900">
    <property type="entry name" value="CB"/>
    <property type="match status" value="1"/>
</dbReference>
<evidence type="ECO:0000313" key="14">
    <source>
        <dbReference type="EMBL" id="GAK47792.1"/>
    </source>
</evidence>
<keyword evidence="6 10" id="KW-0229">DNA integration</keyword>
<evidence type="ECO:0000256" key="4">
    <source>
        <dbReference type="ARBA" id="ARBA00022618"/>
    </source>
</evidence>
<dbReference type="Proteomes" id="UP000028700">
    <property type="component" value="Unassembled WGS sequence"/>
</dbReference>
<dbReference type="STRING" id="1291743.LOSG293_120290"/>
<keyword evidence="7 10" id="KW-0238">DNA-binding</keyword>
<feature type="active site" evidence="10">
    <location>
        <position position="246"/>
    </location>
</feature>
<dbReference type="SUPFAM" id="SSF56349">
    <property type="entry name" value="DNA breaking-rejoining enzymes"/>
    <property type="match status" value="1"/>
</dbReference>
<keyword evidence="5 10" id="KW-0159">Chromosome partition</keyword>
<proteinExistence type="inferred from homology"/>
<comment type="function">
    <text evidence="10">Site-specific tyrosine recombinase, which acts by catalyzing the cutting and rejoining of the recombining DNA molecules. The XerC-XerD complex is essential to convert dimers of the bacterial chromosome into monomers to permit their segregation at cell division. It also contributes to the segregational stability of plasmids.</text>
</comment>
<evidence type="ECO:0000256" key="2">
    <source>
        <dbReference type="ARBA" id="ARBA00006657"/>
    </source>
</evidence>
<accession>A0A081BIC4</accession>
<dbReference type="PANTHER" id="PTHR30349:SF77">
    <property type="entry name" value="TYROSINE RECOMBINASE XERC"/>
    <property type="match status" value="1"/>
</dbReference>
<dbReference type="InterPro" id="IPR011931">
    <property type="entry name" value="Recomb_XerC"/>
</dbReference>
<dbReference type="EMBL" id="BBJM01000012">
    <property type="protein sequence ID" value="GAK47792.1"/>
    <property type="molecule type" value="Genomic_DNA"/>
</dbReference>
<dbReference type="InterPro" id="IPR050090">
    <property type="entry name" value="Tyrosine_recombinase_XerCD"/>
</dbReference>
<sequence>MEKEVSLFKEYLVDERQYSDETVKAYLSDIREFSEFMKETGDFTSFDKVATLDVQVFLSHLYNLNEARTTIIRKVSSLRSFYNFMVREDLVADNPFEYVSIKKHEKALPRFFYEKEMNALFAAAKSGDNEQLNLRDSALLETLYGTGMRVSECAGLTLSDVDFNVKMMLVRGKGKKERYIPFGNYDKQALQDYLTQTREPLMQKYHKTHDVVFVNHYGDPITSTGIEYILNRIIERSSLTADIHPHMLRHTFATHLLNRGADLRTVQELLGHSSLSTTQIYTHVTRDHLQRDYRKFFPRSTK</sequence>
<comment type="subcellular location">
    <subcellularLocation>
        <location evidence="1 10">Cytoplasm</location>
    </subcellularLocation>
</comment>
<dbReference type="eggNOG" id="COG4974">
    <property type="taxonomic scope" value="Bacteria"/>
</dbReference>
<keyword evidence="4 10" id="KW-0132">Cell division</keyword>
<dbReference type="GO" id="GO:0005737">
    <property type="term" value="C:cytoplasm"/>
    <property type="evidence" value="ECO:0007669"/>
    <property type="project" value="UniProtKB-SubCell"/>
</dbReference>
<keyword evidence="9 10" id="KW-0131">Cell cycle</keyword>
<dbReference type="GO" id="GO:0006313">
    <property type="term" value="P:DNA transposition"/>
    <property type="evidence" value="ECO:0007669"/>
    <property type="project" value="UniProtKB-UniRule"/>
</dbReference>
<dbReference type="InterPro" id="IPR011010">
    <property type="entry name" value="DNA_brk_join_enz"/>
</dbReference>
<evidence type="ECO:0000259" key="13">
    <source>
        <dbReference type="PROSITE" id="PS51900"/>
    </source>
</evidence>
<evidence type="ECO:0000259" key="12">
    <source>
        <dbReference type="PROSITE" id="PS51898"/>
    </source>
</evidence>
<dbReference type="Gene3D" id="1.10.443.10">
    <property type="entry name" value="Intergrase catalytic core"/>
    <property type="match status" value="1"/>
</dbReference>
<feature type="active site" evidence="10">
    <location>
        <position position="272"/>
    </location>
</feature>
<feature type="domain" description="Core-binding (CB)" evidence="13">
    <location>
        <begin position="1"/>
        <end position="86"/>
    </location>
</feature>
<dbReference type="Pfam" id="PF02899">
    <property type="entry name" value="Phage_int_SAM_1"/>
    <property type="match status" value="1"/>
</dbReference>
<dbReference type="GO" id="GO:0007059">
    <property type="term" value="P:chromosome segregation"/>
    <property type="evidence" value="ECO:0007669"/>
    <property type="project" value="UniProtKB-UniRule"/>
</dbReference>
<dbReference type="InterPro" id="IPR010998">
    <property type="entry name" value="Integrase_recombinase_N"/>
</dbReference>
<dbReference type="Pfam" id="PF00589">
    <property type="entry name" value="Phage_integrase"/>
    <property type="match status" value="1"/>
</dbReference>
<comment type="similarity">
    <text evidence="2 10">Belongs to the 'phage' integrase family. XerC subfamily.</text>
</comment>
<dbReference type="InterPro" id="IPR004107">
    <property type="entry name" value="Integrase_SAM-like_N"/>
</dbReference>
<dbReference type="OrthoDB" id="9801717at2"/>
<dbReference type="RefSeq" id="WP_034527497.1">
    <property type="nucleotide sequence ID" value="NZ_BBAZ01000010.1"/>
</dbReference>
<reference evidence="14" key="1">
    <citation type="journal article" date="2014" name="Genome Announc.">
        <title>Draft Genome Sequence of Lactobacillus oryzae Strain SG293T.</title>
        <authorList>
            <person name="Tanizawa Y."/>
            <person name="Fujisawa T."/>
            <person name="Mochizuki T."/>
            <person name="Kaminuma E."/>
            <person name="Nakamura Y."/>
            <person name="Tohno M."/>
        </authorList>
    </citation>
    <scope>NUCLEOTIDE SEQUENCE [LARGE SCALE GENOMIC DNA]</scope>
    <source>
        <strain evidence="14">SG293</strain>
    </source>
</reference>
<dbReference type="Gene3D" id="1.10.150.130">
    <property type="match status" value="1"/>
</dbReference>
<dbReference type="InterPro" id="IPR023009">
    <property type="entry name" value="Tyrosine_recombinase_XerC/XerD"/>
</dbReference>
<dbReference type="AlphaFoldDB" id="A0A081BIC4"/>
<dbReference type="GO" id="GO:0051301">
    <property type="term" value="P:cell division"/>
    <property type="evidence" value="ECO:0007669"/>
    <property type="project" value="UniProtKB-UniRule"/>
</dbReference>
<dbReference type="PANTHER" id="PTHR30349">
    <property type="entry name" value="PHAGE INTEGRASE-RELATED"/>
    <property type="match status" value="1"/>
</dbReference>
<feature type="active site" evidence="10">
    <location>
        <position position="249"/>
    </location>
</feature>